<reference evidence="1" key="2">
    <citation type="journal article" date="2015" name="Data Brief">
        <title>Shoot transcriptome of the giant reed, Arundo donax.</title>
        <authorList>
            <person name="Barrero R.A."/>
            <person name="Guerrero F.D."/>
            <person name="Moolhuijzen P."/>
            <person name="Goolsby J.A."/>
            <person name="Tidwell J."/>
            <person name="Bellgard S.E."/>
            <person name="Bellgard M.I."/>
        </authorList>
    </citation>
    <scope>NUCLEOTIDE SEQUENCE</scope>
    <source>
        <tissue evidence="1">Shoot tissue taken approximately 20 cm above the soil surface</tissue>
    </source>
</reference>
<organism evidence="1">
    <name type="scientific">Arundo donax</name>
    <name type="common">Giant reed</name>
    <name type="synonym">Donax arundinaceus</name>
    <dbReference type="NCBI Taxonomy" id="35708"/>
    <lineage>
        <taxon>Eukaryota</taxon>
        <taxon>Viridiplantae</taxon>
        <taxon>Streptophyta</taxon>
        <taxon>Embryophyta</taxon>
        <taxon>Tracheophyta</taxon>
        <taxon>Spermatophyta</taxon>
        <taxon>Magnoliopsida</taxon>
        <taxon>Liliopsida</taxon>
        <taxon>Poales</taxon>
        <taxon>Poaceae</taxon>
        <taxon>PACMAD clade</taxon>
        <taxon>Arundinoideae</taxon>
        <taxon>Arundineae</taxon>
        <taxon>Arundo</taxon>
    </lineage>
</organism>
<sequence length="36" mass="4340">MRWLVKCLTISSIFDRCRLRSLERRATLTRRSSTRA</sequence>
<protein>
    <submittedName>
        <fullName evidence="1">Uncharacterized protein</fullName>
    </submittedName>
</protein>
<name>A0A0A9G004_ARUDO</name>
<dbReference type="EMBL" id="GBRH01182020">
    <property type="protein sequence ID" value="JAE15876.1"/>
    <property type="molecule type" value="Transcribed_RNA"/>
</dbReference>
<dbReference type="AlphaFoldDB" id="A0A0A9G004"/>
<evidence type="ECO:0000313" key="1">
    <source>
        <dbReference type="EMBL" id="JAE15876.1"/>
    </source>
</evidence>
<accession>A0A0A9G004</accession>
<reference evidence="1" key="1">
    <citation type="submission" date="2014-09" db="EMBL/GenBank/DDBJ databases">
        <authorList>
            <person name="Magalhaes I.L.F."/>
            <person name="Oliveira U."/>
            <person name="Santos F.R."/>
            <person name="Vidigal T.H.D.A."/>
            <person name="Brescovit A.D."/>
            <person name="Santos A.J."/>
        </authorList>
    </citation>
    <scope>NUCLEOTIDE SEQUENCE</scope>
    <source>
        <tissue evidence="1">Shoot tissue taken approximately 20 cm above the soil surface</tissue>
    </source>
</reference>
<proteinExistence type="predicted"/>